<evidence type="ECO:0000256" key="2">
    <source>
        <dbReference type="SAM" id="SignalP"/>
    </source>
</evidence>
<proteinExistence type="predicted"/>
<keyword evidence="1" id="KW-0472">Membrane</keyword>
<keyword evidence="1" id="KW-0812">Transmembrane</keyword>
<evidence type="ECO:0000256" key="1">
    <source>
        <dbReference type="SAM" id="Phobius"/>
    </source>
</evidence>
<evidence type="ECO:0000313" key="3">
    <source>
        <dbReference type="EMBL" id="CAH1108111.1"/>
    </source>
</evidence>
<dbReference type="EMBL" id="OV651815">
    <property type="protein sequence ID" value="CAH1108111.1"/>
    <property type="molecule type" value="Genomic_DNA"/>
</dbReference>
<reference evidence="3" key="1">
    <citation type="submission" date="2022-01" db="EMBL/GenBank/DDBJ databases">
        <authorList>
            <person name="King R."/>
        </authorList>
    </citation>
    <scope>NUCLEOTIDE SEQUENCE</scope>
</reference>
<accession>A0A9P0GEP0</accession>
<dbReference type="OrthoDB" id="6721763at2759"/>
<sequence>MKFPLLTAVLFQALVSTKSAAIYDQIKALSDLHPSTQDNLVIFDKPLQEPKRDFHLQTTTSSQEIEPTNSKPSVFTIGSVVTSVLAILIPLKACYSSDNCKQYVLDFFTLNDRRKRDLEYLETILVALLDNFVEHDVQEDRSHVQEIARPSYAEPLLVTLAKYFDKYADKTVKNHAKALVFFLVHVLGKIFGIFQYVIKLFSQYHIL</sequence>
<feature type="signal peptide" evidence="2">
    <location>
        <begin position="1"/>
        <end position="20"/>
    </location>
</feature>
<feature type="transmembrane region" description="Helical" evidence="1">
    <location>
        <begin position="73"/>
        <end position="91"/>
    </location>
</feature>
<keyword evidence="4" id="KW-1185">Reference proteome</keyword>
<protein>
    <submittedName>
        <fullName evidence="3">Uncharacterized protein</fullName>
    </submittedName>
</protein>
<name>A0A9P0GEP0_9CUCU</name>
<gene>
    <name evidence="3" type="ORF">PSYICH_LOCUS9118</name>
</gene>
<dbReference type="AlphaFoldDB" id="A0A9P0GEP0"/>
<organism evidence="3 4">
    <name type="scientific">Psylliodes chrysocephalus</name>
    <dbReference type="NCBI Taxonomy" id="3402493"/>
    <lineage>
        <taxon>Eukaryota</taxon>
        <taxon>Metazoa</taxon>
        <taxon>Ecdysozoa</taxon>
        <taxon>Arthropoda</taxon>
        <taxon>Hexapoda</taxon>
        <taxon>Insecta</taxon>
        <taxon>Pterygota</taxon>
        <taxon>Neoptera</taxon>
        <taxon>Endopterygota</taxon>
        <taxon>Coleoptera</taxon>
        <taxon>Polyphaga</taxon>
        <taxon>Cucujiformia</taxon>
        <taxon>Chrysomeloidea</taxon>
        <taxon>Chrysomelidae</taxon>
        <taxon>Galerucinae</taxon>
        <taxon>Alticini</taxon>
        <taxon>Psylliodes</taxon>
    </lineage>
</organism>
<dbReference type="Proteomes" id="UP001153636">
    <property type="component" value="Chromosome 3"/>
</dbReference>
<keyword evidence="1" id="KW-1133">Transmembrane helix</keyword>
<keyword evidence="2" id="KW-0732">Signal</keyword>
<feature type="transmembrane region" description="Helical" evidence="1">
    <location>
        <begin position="178"/>
        <end position="198"/>
    </location>
</feature>
<evidence type="ECO:0000313" key="4">
    <source>
        <dbReference type="Proteomes" id="UP001153636"/>
    </source>
</evidence>
<feature type="chain" id="PRO_5040357070" evidence="2">
    <location>
        <begin position="21"/>
        <end position="207"/>
    </location>
</feature>